<dbReference type="Proteomes" id="UP000813462">
    <property type="component" value="Unassembled WGS sequence"/>
</dbReference>
<organism evidence="2 3">
    <name type="scientific">Ziziphus jujuba var. spinosa</name>
    <dbReference type="NCBI Taxonomy" id="714518"/>
    <lineage>
        <taxon>Eukaryota</taxon>
        <taxon>Viridiplantae</taxon>
        <taxon>Streptophyta</taxon>
        <taxon>Embryophyta</taxon>
        <taxon>Tracheophyta</taxon>
        <taxon>Spermatophyta</taxon>
        <taxon>Magnoliopsida</taxon>
        <taxon>eudicotyledons</taxon>
        <taxon>Gunneridae</taxon>
        <taxon>Pentapetalae</taxon>
        <taxon>rosids</taxon>
        <taxon>fabids</taxon>
        <taxon>Rosales</taxon>
        <taxon>Rhamnaceae</taxon>
        <taxon>Paliureae</taxon>
        <taxon>Ziziphus</taxon>
    </lineage>
</organism>
<reference evidence="2" key="1">
    <citation type="journal article" date="2021" name="Front. Plant Sci.">
        <title>Chromosome-Scale Genome Assembly for Chinese Sour Jujube and Insights Into Its Genome Evolution and Domestication Signature.</title>
        <authorList>
            <person name="Shen L.-Y."/>
            <person name="Luo H."/>
            <person name="Wang X.-L."/>
            <person name="Wang X.-M."/>
            <person name="Qiu X.-J."/>
            <person name="Liu H."/>
            <person name="Zhou S.-S."/>
            <person name="Jia K.-H."/>
            <person name="Nie S."/>
            <person name="Bao Y.-T."/>
            <person name="Zhang R.-G."/>
            <person name="Yun Q.-Z."/>
            <person name="Chai Y.-H."/>
            <person name="Lu J.-Y."/>
            <person name="Li Y."/>
            <person name="Zhao S.-W."/>
            <person name="Mao J.-F."/>
            <person name="Jia S.-G."/>
            <person name="Mao Y.-M."/>
        </authorList>
    </citation>
    <scope>NUCLEOTIDE SEQUENCE</scope>
    <source>
        <strain evidence="2">AT0</strain>
        <tissue evidence="2">Leaf</tissue>
    </source>
</reference>
<evidence type="ECO:0000259" key="1">
    <source>
        <dbReference type="Pfam" id="PF13962"/>
    </source>
</evidence>
<proteinExistence type="predicted"/>
<dbReference type="SUPFAM" id="SSF48403">
    <property type="entry name" value="Ankyrin repeat"/>
    <property type="match status" value="1"/>
</dbReference>
<protein>
    <recommendedName>
        <fullName evidence="1">PGG domain-containing protein</fullName>
    </recommendedName>
</protein>
<gene>
    <name evidence="2" type="ORF">FEM48_ZijujUnG0016000</name>
</gene>
<dbReference type="Pfam" id="PF13962">
    <property type="entry name" value="PGG"/>
    <property type="match status" value="1"/>
</dbReference>
<accession>A0A978U9V3</accession>
<sequence>MSSNHGTIKRCKFKNEQGFSTADVESQTRIPSAERHGLYFMLDCGSKRIIKFLHELKELKQKHIWSVQILDELFKRSKSISIYKYIEAEADTEEVQSSTIGSFLHDHEDGNEAVEANQSTKKIKADSILLIAAKNGVTEIVEKVLEVYPVAIQDRDADNKNIVILAAENRQVDLYNLLIKKNVLTESIVRKVDSNFNSVLHAAAIYKEDKPWPIPGVASQMQWEIKWFKFVRESLPPGIIFRRNKKHQTPDQVFSSTHKNLVKEGREWLIKTSESCSVVAALIAGVAFATSASIPGGTHSESGKPTFENRPAFPIFSISSPSASHSLPWSCSCQSSPPDSWRKISIRTCPVSFCLA</sequence>
<dbReference type="InterPro" id="IPR036770">
    <property type="entry name" value="Ankyrin_rpt-contain_sf"/>
</dbReference>
<dbReference type="InterPro" id="IPR026961">
    <property type="entry name" value="PGG_dom"/>
</dbReference>
<dbReference type="AlphaFoldDB" id="A0A978U9V3"/>
<comment type="caution">
    <text evidence="2">The sequence shown here is derived from an EMBL/GenBank/DDBJ whole genome shotgun (WGS) entry which is preliminary data.</text>
</comment>
<evidence type="ECO:0000313" key="3">
    <source>
        <dbReference type="Proteomes" id="UP000813462"/>
    </source>
</evidence>
<name>A0A978U9V3_ZIZJJ</name>
<feature type="domain" description="PGG" evidence="1">
    <location>
        <begin position="267"/>
        <end position="320"/>
    </location>
</feature>
<evidence type="ECO:0000313" key="2">
    <source>
        <dbReference type="EMBL" id="KAH7511408.1"/>
    </source>
</evidence>
<dbReference type="PANTHER" id="PTHR24177">
    <property type="entry name" value="CASKIN"/>
    <property type="match status" value="1"/>
</dbReference>
<dbReference type="GO" id="GO:0016020">
    <property type="term" value="C:membrane"/>
    <property type="evidence" value="ECO:0007669"/>
    <property type="project" value="TreeGrafter"/>
</dbReference>
<dbReference type="PANTHER" id="PTHR24177:SF365">
    <property type="entry name" value="ANKYRIN REPEAT-CONTAINING PROTEIN NPR4-LIKE ISOFORM X1"/>
    <property type="match status" value="1"/>
</dbReference>
<dbReference type="EMBL" id="JAEACU010000114">
    <property type="protein sequence ID" value="KAH7511408.1"/>
    <property type="molecule type" value="Genomic_DNA"/>
</dbReference>
<dbReference type="Gene3D" id="1.25.40.20">
    <property type="entry name" value="Ankyrin repeat-containing domain"/>
    <property type="match status" value="1"/>
</dbReference>